<reference evidence="8 9" key="1">
    <citation type="journal article" date="2019" name="Int. J. Syst. Evol. Microbiol.">
        <title>The Global Catalogue of Microorganisms (GCM) 10K type strain sequencing project: providing services to taxonomists for standard genome sequencing and annotation.</title>
        <authorList>
            <consortium name="The Broad Institute Genomics Platform"/>
            <consortium name="The Broad Institute Genome Sequencing Center for Infectious Disease"/>
            <person name="Wu L."/>
            <person name="Ma J."/>
        </authorList>
    </citation>
    <scope>NUCLEOTIDE SEQUENCE [LARGE SCALE GENOMIC DNA]</scope>
    <source>
        <strain evidence="8 9">JCM 16343</strain>
    </source>
</reference>
<dbReference type="RefSeq" id="WP_201503885.1">
    <property type="nucleotide sequence ID" value="NZ_BAAAFR010000001.1"/>
</dbReference>
<evidence type="ECO:0000259" key="7">
    <source>
        <dbReference type="Pfam" id="PF03772"/>
    </source>
</evidence>
<evidence type="ECO:0000256" key="1">
    <source>
        <dbReference type="ARBA" id="ARBA00004651"/>
    </source>
</evidence>
<name>A0ABN0VME7_9GAMM</name>
<keyword evidence="9" id="KW-1185">Reference proteome</keyword>
<feature type="transmembrane region" description="Helical" evidence="6">
    <location>
        <begin position="502"/>
        <end position="526"/>
    </location>
</feature>
<dbReference type="Pfam" id="PF03772">
    <property type="entry name" value="Competence"/>
    <property type="match status" value="1"/>
</dbReference>
<organism evidence="8 9">
    <name type="scientific">Psychrobacter aestuarii</name>
    <dbReference type="NCBI Taxonomy" id="556327"/>
    <lineage>
        <taxon>Bacteria</taxon>
        <taxon>Pseudomonadati</taxon>
        <taxon>Pseudomonadota</taxon>
        <taxon>Gammaproteobacteria</taxon>
        <taxon>Moraxellales</taxon>
        <taxon>Moraxellaceae</taxon>
        <taxon>Psychrobacter</taxon>
    </lineage>
</organism>
<dbReference type="NCBIfam" id="TIGR00360">
    <property type="entry name" value="ComEC_N-term"/>
    <property type="match status" value="1"/>
</dbReference>
<feature type="transmembrane region" description="Helical" evidence="6">
    <location>
        <begin position="424"/>
        <end position="444"/>
    </location>
</feature>
<sequence length="892" mass="97985">MYWLTGGLLLSLMLAALGVAETLPVPVLPSWLLTPAADGVRLCILGATALLWCHKLNQRRLHTAQKQRIQLTLSLAVLSVLLLVASVIQALSQQQQAARRAVAAPMQVYALVRIEGISDSVGGSTPAQGYRQVARIHKLLPVTQQPSTLRSTLPAFRALQAQLSAPVTDSAVPAQRLLLSYYPKPNNKAAQDPRMQALNALRPNDVLIMRLRIQPLDNNKVSATGFDSYRWLKSRHLDGSASILDASEVLAMRADNEASVLARGQQAIETGRWMLRQHRQAAWQMQTETAQQASAVALSLLTGDRSLISQQTKTHYQAAGISHLLAISGTHVLFLAIVLAALVCMVIERRCPQLYRVLARWQIRWLVMVAAAFLYALFTGFDVPAARTAWLLLVIGLVRVLLLPVSTLRVLLALAVVMAWADPYVLWQGGYWLSFVAVALLLQYETKANNKHDQHSDMRWFERLWWGLWPLLRLQCWLFVALLPLTLLLFGKISLWGLLVNVVMIGVFGWVLVPLNLLAGVVYPILPALADSLWYTVDTALLGIHGMMAALSAVSAAKGWLYTPMTVAGLCVAMLALLPWLLPRSLLHRGWSAPPLLLLGLLLWQQQARLTGAPVLYVLPVADTHLSAVLLHYPSKSYRASWLFLADHRLQEARTPPSISTAEAWSTQLVTQIHTLGIDSLEGMVVQTPIEAADQGAQRLDAVATQIAALMPTKYYWQAGQQSVDAASSSQQPLPKTPCTAGQAWQLPDAALRIEAVTGWSEIDDAAVWDCSLRISSQAPIAIKRYNAMDTAHPVAVNAITAAHSETTELTETPPQTQLLIDASTHQRHWQLWSLLCEVAPLPAPLPTLWLGHSDAVINEETLKKQQVTALATYNDAPLATAWGLEQAVDTP</sequence>
<feature type="transmembrane region" description="Helical" evidence="6">
    <location>
        <begin position="532"/>
        <end position="554"/>
    </location>
</feature>
<feature type="transmembrane region" description="Helical" evidence="6">
    <location>
        <begin position="464"/>
        <end position="490"/>
    </location>
</feature>
<comment type="subcellular location">
    <subcellularLocation>
        <location evidence="1">Cell membrane</location>
        <topology evidence="1">Multi-pass membrane protein</topology>
    </subcellularLocation>
</comment>
<comment type="caution">
    <text evidence="8">The sequence shown here is derived from an EMBL/GenBank/DDBJ whole genome shotgun (WGS) entry which is preliminary data.</text>
</comment>
<dbReference type="PANTHER" id="PTHR30619:SF1">
    <property type="entry name" value="RECOMBINATION PROTEIN 2"/>
    <property type="match status" value="1"/>
</dbReference>
<evidence type="ECO:0000256" key="3">
    <source>
        <dbReference type="ARBA" id="ARBA00022692"/>
    </source>
</evidence>
<proteinExistence type="predicted"/>
<evidence type="ECO:0000256" key="5">
    <source>
        <dbReference type="ARBA" id="ARBA00023136"/>
    </source>
</evidence>
<keyword evidence="4 6" id="KW-1133">Transmembrane helix</keyword>
<keyword evidence="5 6" id="KW-0472">Membrane</keyword>
<feature type="transmembrane region" description="Helical" evidence="6">
    <location>
        <begin position="30"/>
        <end position="52"/>
    </location>
</feature>
<gene>
    <name evidence="8" type="ORF">GCM10009129_06120</name>
</gene>
<keyword evidence="2" id="KW-1003">Cell membrane</keyword>
<accession>A0ABN0VME7</accession>
<protein>
    <recommendedName>
        <fullName evidence="7">ComEC/Rec2-related protein domain-containing protein</fullName>
    </recommendedName>
</protein>
<evidence type="ECO:0000256" key="4">
    <source>
        <dbReference type="ARBA" id="ARBA00022989"/>
    </source>
</evidence>
<feature type="transmembrane region" description="Helical" evidence="6">
    <location>
        <begin position="390"/>
        <end position="412"/>
    </location>
</feature>
<evidence type="ECO:0000313" key="9">
    <source>
        <dbReference type="Proteomes" id="UP001501787"/>
    </source>
</evidence>
<feature type="transmembrane region" description="Helical" evidence="6">
    <location>
        <begin position="359"/>
        <end position="378"/>
    </location>
</feature>
<evidence type="ECO:0000256" key="6">
    <source>
        <dbReference type="SAM" id="Phobius"/>
    </source>
</evidence>
<dbReference type="Proteomes" id="UP001501787">
    <property type="component" value="Unassembled WGS sequence"/>
</dbReference>
<evidence type="ECO:0000256" key="2">
    <source>
        <dbReference type="ARBA" id="ARBA00022475"/>
    </source>
</evidence>
<dbReference type="EMBL" id="BAAAFR010000001">
    <property type="protein sequence ID" value="GAA0311569.1"/>
    <property type="molecule type" value="Genomic_DNA"/>
</dbReference>
<feature type="transmembrane region" description="Helical" evidence="6">
    <location>
        <begin position="561"/>
        <end position="580"/>
    </location>
</feature>
<evidence type="ECO:0000313" key="8">
    <source>
        <dbReference type="EMBL" id="GAA0311569.1"/>
    </source>
</evidence>
<keyword evidence="3 6" id="KW-0812">Transmembrane</keyword>
<feature type="domain" description="ComEC/Rec2-related protein" evidence="7">
    <location>
        <begin position="300"/>
        <end position="581"/>
    </location>
</feature>
<dbReference type="PANTHER" id="PTHR30619">
    <property type="entry name" value="DNA INTERNALIZATION/COMPETENCE PROTEIN COMEC/REC2"/>
    <property type="match status" value="1"/>
</dbReference>
<dbReference type="InterPro" id="IPR004477">
    <property type="entry name" value="ComEC_N"/>
</dbReference>
<dbReference type="InterPro" id="IPR052159">
    <property type="entry name" value="Competence_DNA_uptake"/>
</dbReference>
<feature type="transmembrane region" description="Helical" evidence="6">
    <location>
        <begin position="324"/>
        <end position="347"/>
    </location>
</feature>
<feature type="transmembrane region" description="Helical" evidence="6">
    <location>
        <begin position="73"/>
        <end position="91"/>
    </location>
</feature>